<dbReference type="KEGG" id="ssck:SPSK_08202"/>
<dbReference type="RefSeq" id="XP_016590639.1">
    <property type="nucleotide sequence ID" value="XM_016734840.1"/>
</dbReference>
<reference evidence="2 3" key="2">
    <citation type="journal article" date="2015" name="Eukaryot. Cell">
        <title>Asexual propagation of a virulent clone complex in a human and feline outbreak of sporotrichosis.</title>
        <authorList>
            <person name="Teixeira Mde M."/>
            <person name="Rodrigues A.M."/>
            <person name="Tsui C.K."/>
            <person name="de Almeida L.G."/>
            <person name="Van Diepeningen A.D."/>
            <person name="van den Ende B.G."/>
            <person name="Fernandes G.F."/>
            <person name="Kano R."/>
            <person name="Hamelin R.C."/>
            <person name="Lopes-Bezerra L.M."/>
            <person name="Vasconcelos A.T."/>
            <person name="de Hoog S."/>
            <person name="de Camargo Z.P."/>
            <person name="Felipe M.S."/>
        </authorList>
    </citation>
    <scope>NUCLEOTIDE SEQUENCE [LARGE SCALE GENOMIC DNA]</scope>
    <source>
        <strain evidence="2 3">1099-18</strain>
    </source>
</reference>
<name>A0A0F2ME69_SPOSC</name>
<proteinExistence type="predicted"/>
<protein>
    <submittedName>
        <fullName evidence="2">Uncharacterized protein</fullName>
    </submittedName>
</protein>
<gene>
    <name evidence="2" type="ORF">SPSK_08202</name>
</gene>
<dbReference type="VEuPathDB" id="FungiDB:SPSK_08202"/>
<feature type="compositionally biased region" description="Acidic residues" evidence="1">
    <location>
        <begin position="71"/>
        <end position="82"/>
    </location>
</feature>
<dbReference type="AlphaFoldDB" id="A0A0F2ME69"/>
<feature type="compositionally biased region" description="Basic and acidic residues" evidence="1">
    <location>
        <begin position="57"/>
        <end position="70"/>
    </location>
</feature>
<evidence type="ECO:0000313" key="2">
    <source>
        <dbReference type="EMBL" id="KJR87963.1"/>
    </source>
</evidence>
<evidence type="ECO:0000256" key="1">
    <source>
        <dbReference type="SAM" id="MobiDB-lite"/>
    </source>
</evidence>
<dbReference type="GeneID" id="27670117"/>
<reference evidence="2 3" key="1">
    <citation type="journal article" date="2014" name="BMC Genomics">
        <title>Comparative genomics of the major fungal agents of human and animal Sporotrichosis: Sporothrix schenckii and Sporothrix brasiliensis.</title>
        <authorList>
            <person name="Teixeira M.M."/>
            <person name="de Almeida L.G."/>
            <person name="Kubitschek-Barreira P."/>
            <person name="Alves F.L."/>
            <person name="Kioshima E.S."/>
            <person name="Abadio A.K."/>
            <person name="Fernandes L."/>
            <person name="Derengowski L.S."/>
            <person name="Ferreira K.S."/>
            <person name="Souza R.C."/>
            <person name="Ruiz J.C."/>
            <person name="de Andrade N.C."/>
            <person name="Paes H.C."/>
            <person name="Nicola A.M."/>
            <person name="Albuquerque P."/>
            <person name="Gerber A.L."/>
            <person name="Martins V.P."/>
            <person name="Peconick L.D."/>
            <person name="Neto A.V."/>
            <person name="Chaucanez C.B."/>
            <person name="Silva P.A."/>
            <person name="Cunha O.L."/>
            <person name="de Oliveira F.F."/>
            <person name="dos Santos T.C."/>
            <person name="Barros A.L."/>
            <person name="Soares M.A."/>
            <person name="de Oliveira L.M."/>
            <person name="Marini M.M."/>
            <person name="Villalobos-Duno H."/>
            <person name="Cunha M.M."/>
            <person name="de Hoog S."/>
            <person name="da Silveira J.F."/>
            <person name="Henrissat B."/>
            <person name="Nino-Vega G.A."/>
            <person name="Cisalpino P.S."/>
            <person name="Mora-Montes H.M."/>
            <person name="Almeida S.R."/>
            <person name="Stajich J.E."/>
            <person name="Lopes-Bezerra L.M."/>
            <person name="Vasconcelos A.T."/>
            <person name="Felipe M.S."/>
        </authorList>
    </citation>
    <scope>NUCLEOTIDE SEQUENCE [LARGE SCALE GENOMIC DNA]</scope>
    <source>
        <strain evidence="2 3">1099-18</strain>
    </source>
</reference>
<accession>A0A0F2ME69</accession>
<sequence>MASIAKHHQKAARHSFRRQTWGNGFFCRRVRASLDPCPVEFLLGVEPMPRLQFDLERNANAREERSHRDNELEEESETLNRA</sequence>
<dbReference type="Proteomes" id="UP000033710">
    <property type="component" value="Unassembled WGS sequence"/>
</dbReference>
<evidence type="ECO:0000313" key="3">
    <source>
        <dbReference type="Proteomes" id="UP000033710"/>
    </source>
</evidence>
<feature type="region of interest" description="Disordered" evidence="1">
    <location>
        <begin position="57"/>
        <end position="82"/>
    </location>
</feature>
<dbReference type="EMBL" id="AXCR01000004">
    <property type="protein sequence ID" value="KJR87963.1"/>
    <property type="molecule type" value="Genomic_DNA"/>
</dbReference>
<comment type="caution">
    <text evidence="2">The sequence shown here is derived from an EMBL/GenBank/DDBJ whole genome shotgun (WGS) entry which is preliminary data.</text>
</comment>
<organism evidence="2 3">
    <name type="scientific">Sporothrix schenckii 1099-18</name>
    <dbReference type="NCBI Taxonomy" id="1397361"/>
    <lineage>
        <taxon>Eukaryota</taxon>
        <taxon>Fungi</taxon>
        <taxon>Dikarya</taxon>
        <taxon>Ascomycota</taxon>
        <taxon>Pezizomycotina</taxon>
        <taxon>Sordariomycetes</taxon>
        <taxon>Sordariomycetidae</taxon>
        <taxon>Ophiostomatales</taxon>
        <taxon>Ophiostomataceae</taxon>
        <taxon>Sporothrix</taxon>
    </lineage>
</organism>